<evidence type="ECO:0000256" key="5">
    <source>
        <dbReference type="ARBA" id="ARBA00022968"/>
    </source>
</evidence>
<organism evidence="11 12">
    <name type="scientific">Canis lupus familiaris</name>
    <name type="common">Dog</name>
    <name type="synonym">Canis familiaris</name>
    <dbReference type="NCBI Taxonomy" id="9615"/>
    <lineage>
        <taxon>Eukaryota</taxon>
        <taxon>Metazoa</taxon>
        <taxon>Chordata</taxon>
        <taxon>Craniata</taxon>
        <taxon>Vertebrata</taxon>
        <taxon>Euteleostomi</taxon>
        <taxon>Mammalia</taxon>
        <taxon>Eutheria</taxon>
        <taxon>Laurasiatheria</taxon>
        <taxon>Carnivora</taxon>
        <taxon>Caniformia</taxon>
        <taxon>Canidae</taxon>
        <taxon>Canis</taxon>
    </lineage>
</organism>
<evidence type="ECO:0000256" key="1">
    <source>
        <dbReference type="ARBA" id="ARBA00004323"/>
    </source>
</evidence>
<evidence type="ECO:0000313" key="11">
    <source>
        <dbReference type="Ensembl" id="ENSCAFP00845033463.1"/>
    </source>
</evidence>
<sequence length="649" mass="71748">MPAAPGGNRRCLQALLLALILLLLASILYMNTGLFTPLLGGRAEGPPIINVMFLKTHKTASSTVLNILFRFAETHNLSVALPAGKSFHLGYPWLFLARYVEGWEGSKPGLQLRFNIMCNHLRFNLPEVQKIMPNDTFYFSILRNPVFQLESSFIYYRGYVPAFRNVRTLDAFLASPRTYYNQKGGLHNAHARNNMWFDLGFDNNAPAEEGYVRARLADVEKRFQLVLIAEHFDESMVLLRHLLRWQLDDVVAFRLNSRSQLSVTRLTPEAQERAKRWCALDWRLYQHFNRTFWARVQAELGPRRLRSEVARLRARRQELMTQCLQDGVAKNKTQITDPRLHPYQSGDASILGYNLRPDLDNQTQQGQVSGGGLEAAEIQGSAVSCGPWHPRSQPSLVGAGRTQPWDPASPGSRPAQPALVPAALTGLEKQKQLQLPRSQLHDLPATPEHGGPARPRADRAVPAREERPDLPGARAAARAPRARPAGLRGAAAQPRRRPRPPPGAAERDAGRGLRAVGRRARAGDGGPGGAPLHEPLPGARRPHRHRLPLLHRGAGPHARGRADRRGQERRSPLLRDQPGRGAQLGRRQGPHGGGGGRRRAGLGHVRCGPGPRHPAALGPPAGASLHVPRGPAGVLRQDLQDQPPRLHLL</sequence>
<evidence type="ECO:0000256" key="7">
    <source>
        <dbReference type="ARBA" id="ARBA00023034"/>
    </source>
</evidence>
<dbReference type="InterPro" id="IPR009729">
    <property type="entry name" value="Gal-3-0_sulfotransfrase"/>
</dbReference>
<feature type="compositionally biased region" description="Basic and acidic residues" evidence="10">
    <location>
        <begin position="455"/>
        <end position="469"/>
    </location>
</feature>
<dbReference type="Proteomes" id="UP000805418">
    <property type="component" value="Chromosome 25"/>
</dbReference>
<keyword evidence="4" id="KW-0812">Transmembrane</keyword>
<comment type="subcellular location">
    <subcellularLocation>
        <location evidence="1">Golgi apparatus membrane</location>
        <topology evidence="1">Single-pass type II membrane protein</topology>
    </subcellularLocation>
</comment>
<dbReference type="GO" id="GO:0000139">
    <property type="term" value="C:Golgi membrane"/>
    <property type="evidence" value="ECO:0007669"/>
    <property type="project" value="UniProtKB-SubCell"/>
</dbReference>
<dbReference type="Gene3D" id="3.40.50.300">
    <property type="entry name" value="P-loop containing nucleotide triphosphate hydrolases"/>
    <property type="match status" value="1"/>
</dbReference>
<keyword evidence="9" id="KW-0325">Glycoprotein</keyword>
<dbReference type="OrthoDB" id="2739686at2759"/>
<dbReference type="Ensembl" id="ENSCAFT00845042673.1">
    <property type="protein sequence ID" value="ENSCAFP00845033463.1"/>
    <property type="gene ID" value="ENSCAFG00845024166.1"/>
</dbReference>
<accession>A0A8I3S837</accession>
<name>A0A8I3S837_CANLF</name>
<dbReference type="GO" id="GO:0001733">
    <property type="term" value="F:galactosylceramide sulfotransferase activity"/>
    <property type="evidence" value="ECO:0007669"/>
    <property type="project" value="InterPro"/>
</dbReference>
<feature type="compositionally biased region" description="Low complexity" evidence="10">
    <location>
        <begin position="530"/>
        <end position="539"/>
    </location>
</feature>
<dbReference type="InterPro" id="IPR027417">
    <property type="entry name" value="P-loop_NTPase"/>
</dbReference>
<evidence type="ECO:0000256" key="8">
    <source>
        <dbReference type="ARBA" id="ARBA00023136"/>
    </source>
</evidence>
<evidence type="ECO:0000256" key="10">
    <source>
        <dbReference type="SAM" id="MobiDB-lite"/>
    </source>
</evidence>
<reference evidence="11" key="1">
    <citation type="submission" date="2020-03" db="EMBL/GenBank/DDBJ databases">
        <title>Long-read based genome assembly of a Labrador retriever dog.</title>
        <authorList>
            <person name="Eory L."/>
            <person name="Zhang W."/>
            <person name="Schoenebeck J."/>
        </authorList>
    </citation>
    <scope>NUCLEOTIDE SEQUENCE [LARGE SCALE GENOMIC DNA]</scope>
    <source>
        <strain evidence="11">Labrador retriever</strain>
    </source>
</reference>
<evidence type="ECO:0000256" key="2">
    <source>
        <dbReference type="ARBA" id="ARBA00008124"/>
    </source>
</evidence>
<gene>
    <name evidence="11" type="primary">NEU4</name>
</gene>
<feature type="compositionally biased region" description="Low complexity" evidence="10">
    <location>
        <begin position="470"/>
        <end position="493"/>
    </location>
</feature>
<reference evidence="11" key="3">
    <citation type="submission" date="2025-09" db="UniProtKB">
        <authorList>
            <consortium name="Ensembl"/>
        </authorList>
    </citation>
    <scope>IDENTIFICATION</scope>
    <source>
        <strain evidence="11">Boxer</strain>
    </source>
</reference>
<evidence type="ECO:0000313" key="12">
    <source>
        <dbReference type="Proteomes" id="UP000805418"/>
    </source>
</evidence>
<keyword evidence="3" id="KW-0808">Transferase</keyword>
<feature type="compositionally biased region" description="Basic residues" evidence="10">
    <location>
        <begin position="540"/>
        <end position="549"/>
    </location>
</feature>
<evidence type="ECO:0000256" key="4">
    <source>
        <dbReference type="ARBA" id="ARBA00022692"/>
    </source>
</evidence>
<feature type="region of interest" description="Disordered" evidence="10">
    <location>
        <begin position="441"/>
        <end position="649"/>
    </location>
</feature>
<keyword evidence="5" id="KW-0735">Signal-anchor</keyword>
<dbReference type="PANTHER" id="PTHR14647:SF55">
    <property type="entry name" value="GALACTOSE-3-O-SULFOTRANSFERASE 2"/>
    <property type="match status" value="1"/>
</dbReference>
<evidence type="ECO:0000256" key="3">
    <source>
        <dbReference type="ARBA" id="ARBA00022679"/>
    </source>
</evidence>
<protein>
    <submittedName>
        <fullName evidence="11">Neuraminidase 4</fullName>
    </submittedName>
</protein>
<feature type="compositionally biased region" description="Low complexity" evidence="10">
    <location>
        <begin position="608"/>
        <end position="623"/>
    </location>
</feature>
<dbReference type="GeneTree" id="ENSGT00950000182944"/>
<dbReference type="PANTHER" id="PTHR14647">
    <property type="entry name" value="GALACTOSE-3-O-SULFOTRANSFERASE"/>
    <property type="match status" value="1"/>
</dbReference>
<keyword evidence="7" id="KW-0333">Golgi apparatus</keyword>
<keyword evidence="8" id="KW-0472">Membrane</keyword>
<evidence type="ECO:0000256" key="6">
    <source>
        <dbReference type="ARBA" id="ARBA00022989"/>
    </source>
</evidence>
<dbReference type="GO" id="GO:0009247">
    <property type="term" value="P:glycolipid biosynthetic process"/>
    <property type="evidence" value="ECO:0007669"/>
    <property type="project" value="InterPro"/>
</dbReference>
<feature type="region of interest" description="Disordered" evidence="10">
    <location>
        <begin position="351"/>
        <end position="417"/>
    </location>
</feature>
<reference evidence="11" key="2">
    <citation type="submission" date="2025-08" db="UniProtKB">
        <authorList>
            <consortium name="Ensembl"/>
        </authorList>
    </citation>
    <scope>IDENTIFICATION</scope>
    <source>
        <strain evidence="11">Boxer</strain>
    </source>
</reference>
<comment type="similarity">
    <text evidence="2">Belongs to the galactose-3-O-sulfotransferase family.</text>
</comment>
<dbReference type="Pfam" id="PF06990">
    <property type="entry name" value="Gal-3-0_sulfotr"/>
    <property type="match status" value="1"/>
</dbReference>
<keyword evidence="12" id="KW-1185">Reference proteome</keyword>
<dbReference type="AlphaFoldDB" id="A0A8I3S837"/>
<feature type="compositionally biased region" description="Basic and acidic residues" evidence="10">
    <location>
        <begin position="560"/>
        <end position="573"/>
    </location>
</feature>
<dbReference type="FunFam" id="3.40.50.300:FF:000807">
    <property type="entry name" value="galactosylceramide sulfotransferase isoform X1"/>
    <property type="match status" value="1"/>
</dbReference>
<evidence type="ECO:0000256" key="9">
    <source>
        <dbReference type="ARBA" id="ARBA00023180"/>
    </source>
</evidence>
<proteinExistence type="inferred from homology"/>
<keyword evidence="6" id="KW-1133">Transmembrane helix</keyword>